<keyword evidence="3" id="KW-1185">Reference proteome</keyword>
<gene>
    <name evidence="2" type="ORF">B5P24_13965</name>
</gene>
<feature type="domain" description="DUF1266" evidence="1">
    <location>
        <begin position="64"/>
        <end position="254"/>
    </location>
</feature>
<dbReference type="OrthoDB" id="4322331at2"/>
<dbReference type="Pfam" id="PF06889">
    <property type="entry name" value="DUF1266"/>
    <property type="match status" value="1"/>
</dbReference>
<name>A0A225CRJ4_9MICO</name>
<dbReference type="InterPro" id="IPR009677">
    <property type="entry name" value="DUF1266"/>
</dbReference>
<evidence type="ECO:0000259" key="1">
    <source>
        <dbReference type="Pfam" id="PF06889"/>
    </source>
</evidence>
<evidence type="ECO:0000313" key="2">
    <source>
        <dbReference type="EMBL" id="OQJ64024.1"/>
    </source>
</evidence>
<dbReference type="EMBL" id="MZMQ01000001">
    <property type="protein sequence ID" value="OQJ64024.1"/>
    <property type="molecule type" value="Genomic_DNA"/>
</dbReference>
<dbReference type="RefSeq" id="WP_094130677.1">
    <property type="nucleotide sequence ID" value="NZ_CP040788.1"/>
</dbReference>
<organism evidence="2 3">
    <name type="scientific">Clavibacter tessellarius</name>
    <dbReference type="NCBI Taxonomy" id="31965"/>
    <lineage>
        <taxon>Bacteria</taxon>
        <taxon>Bacillati</taxon>
        <taxon>Actinomycetota</taxon>
        <taxon>Actinomycetes</taxon>
        <taxon>Micrococcales</taxon>
        <taxon>Microbacteriaceae</taxon>
        <taxon>Clavibacter</taxon>
    </lineage>
</organism>
<reference evidence="2" key="1">
    <citation type="submission" date="2017-08" db="EMBL/GenBank/DDBJ databases">
        <title>Genomes of multiple Clavibacter strains from different subspecies.</title>
        <authorList>
            <person name="Yuan X.-K."/>
            <person name="Li X.-S."/>
            <person name="Nie J."/>
            <person name="De Boer S.H."/>
        </authorList>
    </citation>
    <scope>NUCLEOTIDE SEQUENCE [LARGE SCALE GENOMIC DNA]</scope>
    <source>
        <strain evidence="2">ATCC 33566</strain>
    </source>
</reference>
<proteinExistence type="predicted"/>
<evidence type="ECO:0000313" key="3">
    <source>
        <dbReference type="Proteomes" id="UP000215316"/>
    </source>
</evidence>
<dbReference type="Proteomes" id="UP000215316">
    <property type="component" value="Unassembled WGS sequence"/>
</dbReference>
<sequence>MMGLFSAFKKLLDGPGFVTSDNSRELDGDERRAIAMGHIYAREGGLPIDALTMEADQPTTQKLLARAWGVVDHDSYLDTMGWLRETGHRSLYPIVTPLVDRSIAERAWSKAANAIQAEGVAEAERQGLDGGQAALFFRGWLRSTVSGGRAELPVPLPASIAAWDCARAVQLSRLAVDAGFTTDAEAFGLLTHFVTISREHHQSWQEFGDAFVTGRAFWCAKDVKNPVDQELRSFTLARDDLIRREDSPWRTAAW</sequence>
<comment type="caution">
    <text evidence="2">The sequence shown here is derived from an EMBL/GenBank/DDBJ whole genome shotgun (WGS) entry which is preliminary data.</text>
</comment>
<dbReference type="AlphaFoldDB" id="A0A225CRJ4"/>
<accession>A0A225CRJ4</accession>
<protein>
    <recommendedName>
        <fullName evidence="1">DUF1266 domain-containing protein</fullName>
    </recommendedName>
</protein>